<reference evidence="1 2" key="1">
    <citation type="submission" date="2014-03" db="EMBL/GenBank/DDBJ databases">
        <title>Genomics of Bifidobacteria.</title>
        <authorList>
            <person name="Ventura M."/>
            <person name="Milani C."/>
            <person name="Lugli G.A."/>
        </authorList>
    </citation>
    <scope>NUCLEOTIDE SEQUENCE [LARGE SCALE GENOMIC DNA]</scope>
    <source>
        <strain evidence="1 2">LMG 11591</strain>
    </source>
</reference>
<dbReference type="AlphaFoldDB" id="A0A087B9M9"/>
<evidence type="ECO:0000313" key="2">
    <source>
        <dbReference type="Proteomes" id="UP000029052"/>
    </source>
</evidence>
<comment type="caution">
    <text evidence="1">The sequence shown here is derived from an EMBL/GenBank/DDBJ whole genome shotgun (WGS) entry which is preliminary data.</text>
</comment>
<organism evidence="1 2">
    <name type="scientific">Bifidobacterium magnum</name>
    <dbReference type="NCBI Taxonomy" id="1692"/>
    <lineage>
        <taxon>Bacteria</taxon>
        <taxon>Bacillati</taxon>
        <taxon>Actinomycetota</taxon>
        <taxon>Actinomycetes</taxon>
        <taxon>Bifidobacteriales</taxon>
        <taxon>Bifidobacteriaceae</taxon>
        <taxon>Bifidobacterium</taxon>
    </lineage>
</organism>
<evidence type="ECO:0000313" key="1">
    <source>
        <dbReference type="EMBL" id="KFI67729.1"/>
    </source>
</evidence>
<proteinExistence type="predicted"/>
<dbReference type="STRING" id="1692.BMAGN_1539"/>
<dbReference type="EMBL" id="JGZB01000009">
    <property type="protein sequence ID" value="KFI67729.1"/>
    <property type="molecule type" value="Genomic_DNA"/>
</dbReference>
<sequence>MIDFDSIDDNEIRDKLEEMFGHFSRYVIIVDVVDPIVNPDDTHMYFTYARHQKDYESIGLLHEALSLFQPPERIEGDE</sequence>
<dbReference type="Proteomes" id="UP000029052">
    <property type="component" value="Unassembled WGS sequence"/>
</dbReference>
<keyword evidence="2" id="KW-1185">Reference proteome</keyword>
<gene>
    <name evidence="1" type="ORF">BMAGN_1539</name>
</gene>
<name>A0A087B9M9_9BIFI</name>
<protein>
    <submittedName>
        <fullName evidence="1">Uncharacterized protein</fullName>
    </submittedName>
</protein>
<accession>A0A087B9M9</accession>
<dbReference type="RefSeq" id="WP_022860379.1">
    <property type="nucleotide sequence ID" value="NZ_JGZB01000009.1"/>
</dbReference>